<evidence type="ECO:0000313" key="1">
    <source>
        <dbReference type="EMBL" id="MBB4808039.1"/>
    </source>
</evidence>
<keyword evidence="2" id="KW-1185">Reference proteome</keyword>
<dbReference type="Proteomes" id="UP000592180">
    <property type="component" value="Unassembled WGS sequence"/>
</dbReference>
<dbReference type="EMBL" id="JACHLE010000006">
    <property type="protein sequence ID" value="MBB4808039.1"/>
    <property type="molecule type" value="Genomic_DNA"/>
</dbReference>
<dbReference type="AlphaFoldDB" id="A0A840KEP8"/>
<comment type="caution">
    <text evidence="1">The sequence shown here is derived from an EMBL/GenBank/DDBJ whole genome shotgun (WGS) entry which is preliminary data.</text>
</comment>
<evidence type="ECO:0000313" key="2">
    <source>
        <dbReference type="Proteomes" id="UP000592180"/>
    </source>
</evidence>
<name>A0A840KEP8_9FLAO</name>
<accession>A0A840KEP8</accession>
<organism evidence="1 2">
    <name type="scientific">Chryseobacterium defluvii</name>
    <dbReference type="NCBI Taxonomy" id="160396"/>
    <lineage>
        <taxon>Bacteria</taxon>
        <taxon>Pseudomonadati</taxon>
        <taxon>Bacteroidota</taxon>
        <taxon>Flavobacteriia</taxon>
        <taxon>Flavobacteriales</taxon>
        <taxon>Weeksellaceae</taxon>
        <taxon>Chryseobacterium group</taxon>
        <taxon>Chryseobacterium</taxon>
    </lineage>
</organism>
<sequence>MVVKVEINIDSSFLFISQIEQIAQILDTIICGNRVIYGKRIKEVYLSFNKFVA</sequence>
<protein>
    <submittedName>
        <fullName evidence="1">Uncharacterized protein</fullName>
    </submittedName>
</protein>
<reference evidence="1 2" key="1">
    <citation type="submission" date="2020-08" db="EMBL/GenBank/DDBJ databases">
        <title>Functional genomics of gut bacteria from endangered species of beetles.</title>
        <authorList>
            <person name="Carlos-Shanley C."/>
        </authorList>
    </citation>
    <scope>NUCLEOTIDE SEQUENCE [LARGE SCALE GENOMIC DNA]</scope>
    <source>
        <strain evidence="1 2">S00151</strain>
    </source>
</reference>
<gene>
    <name evidence="1" type="ORF">HNP38_003379</name>
</gene>
<proteinExistence type="predicted"/>